<dbReference type="InterPro" id="IPR009725">
    <property type="entry name" value="3_dmu_93_MTrfase"/>
</dbReference>
<dbReference type="CDD" id="cd06588">
    <property type="entry name" value="PhnB_like"/>
    <property type="match status" value="1"/>
</dbReference>
<dbReference type="Proteomes" id="UP000579647">
    <property type="component" value="Unassembled WGS sequence"/>
</dbReference>
<keyword evidence="3" id="KW-1185">Reference proteome</keyword>
<keyword evidence="2" id="KW-0808">Transferase</keyword>
<dbReference type="InterPro" id="IPR029068">
    <property type="entry name" value="Glyas_Bleomycin-R_OHBP_Dase"/>
</dbReference>
<dbReference type="RefSeq" id="WP_184363572.1">
    <property type="nucleotide sequence ID" value="NZ_BAAAKM010000088.1"/>
</dbReference>
<evidence type="ECO:0000313" key="2">
    <source>
        <dbReference type="EMBL" id="MBB5490331.1"/>
    </source>
</evidence>
<dbReference type="PANTHER" id="PTHR33990">
    <property type="entry name" value="PROTEIN YJDN-RELATED"/>
    <property type="match status" value="1"/>
</dbReference>
<name>A0A840WBC2_9ACTN</name>
<keyword evidence="2" id="KW-0830">Ubiquinone</keyword>
<sequence length="160" mass="18153">MALLNRITPCLWFNGHAEQAVTFYTNVFENSRVLKTTYYGPGLPVPEGTVLTIDFELDGNPFTALNGGGEFTFDEAVSFQIICRDQAESDHYWGRLTDGGQESQCGWLRDRFGLSWQVFPEELNTLLEDPDPERSHRATQAMLMMRRIDLDVVRRAADGT</sequence>
<dbReference type="EMBL" id="JACHDO010000001">
    <property type="protein sequence ID" value="MBB5490331.1"/>
    <property type="molecule type" value="Genomic_DNA"/>
</dbReference>
<gene>
    <name evidence="2" type="ORF">HNR07_001468</name>
</gene>
<dbReference type="AlphaFoldDB" id="A0A840WBC2"/>
<comment type="caution">
    <text evidence="2">The sequence shown here is derived from an EMBL/GenBank/DDBJ whole genome shotgun (WGS) entry which is preliminary data.</text>
</comment>
<feature type="domain" description="PhnB-like" evidence="1">
    <location>
        <begin position="6"/>
        <end position="118"/>
    </location>
</feature>
<keyword evidence="2" id="KW-0489">Methyltransferase</keyword>
<organism evidence="2 3">
    <name type="scientific">Nocardiopsis metallicus</name>
    <dbReference type="NCBI Taxonomy" id="179819"/>
    <lineage>
        <taxon>Bacteria</taxon>
        <taxon>Bacillati</taxon>
        <taxon>Actinomycetota</taxon>
        <taxon>Actinomycetes</taxon>
        <taxon>Streptosporangiales</taxon>
        <taxon>Nocardiopsidaceae</taxon>
        <taxon>Nocardiopsis</taxon>
    </lineage>
</organism>
<accession>A0A840WBC2</accession>
<protein>
    <submittedName>
        <fullName evidence="2">Putative 3-demethylubiquinone-9 3-methyltransferase (Glyoxalase superfamily)</fullName>
    </submittedName>
</protein>
<dbReference type="PIRSF" id="PIRSF021700">
    <property type="entry name" value="3_dmu_93_MTrfase"/>
    <property type="match status" value="1"/>
</dbReference>
<dbReference type="Pfam" id="PF06983">
    <property type="entry name" value="3-dmu-9_3-mt"/>
    <property type="match status" value="1"/>
</dbReference>
<dbReference type="Gene3D" id="3.10.180.10">
    <property type="entry name" value="2,3-Dihydroxybiphenyl 1,2-Dioxygenase, domain 1"/>
    <property type="match status" value="1"/>
</dbReference>
<evidence type="ECO:0000313" key="3">
    <source>
        <dbReference type="Proteomes" id="UP000579647"/>
    </source>
</evidence>
<proteinExistence type="predicted"/>
<dbReference type="GO" id="GO:0008168">
    <property type="term" value="F:methyltransferase activity"/>
    <property type="evidence" value="ECO:0007669"/>
    <property type="project" value="UniProtKB-KW"/>
</dbReference>
<dbReference type="GO" id="GO:0032259">
    <property type="term" value="P:methylation"/>
    <property type="evidence" value="ECO:0007669"/>
    <property type="project" value="UniProtKB-KW"/>
</dbReference>
<dbReference type="InterPro" id="IPR028973">
    <property type="entry name" value="PhnB-like"/>
</dbReference>
<reference evidence="2 3" key="1">
    <citation type="submission" date="2020-08" db="EMBL/GenBank/DDBJ databases">
        <title>Sequencing the genomes of 1000 actinobacteria strains.</title>
        <authorList>
            <person name="Klenk H.-P."/>
        </authorList>
    </citation>
    <scope>NUCLEOTIDE SEQUENCE [LARGE SCALE GENOMIC DNA]</scope>
    <source>
        <strain evidence="2 3">DSM 44598</strain>
    </source>
</reference>
<dbReference type="SUPFAM" id="SSF54593">
    <property type="entry name" value="Glyoxalase/Bleomycin resistance protein/Dihydroxybiphenyl dioxygenase"/>
    <property type="match status" value="1"/>
</dbReference>
<dbReference type="PANTHER" id="PTHR33990:SF2">
    <property type="entry name" value="PHNB-LIKE DOMAIN-CONTAINING PROTEIN"/>
    <property type="match status" value="1"/>
</dbReference>
<evidence type="ECO:0000259" key="1">
    <source>
        <dbReference type="Pfam" id="PF06983"/>
    </source>
</evidence>